<gene>
    <name evidence="1" type="primary">nirR_1</name>
    <name evidence="1" type="ORF">NCTC12195_04271</name>
</gene>
<dbReference type="Proteomes" id="UP000255277">
    <property type="component" value="Unassembled WGS sequence"/>
</dbReference>
<dbReference type="EMBL" id="UHDK01000001">
    <property type="protein sequence ID" value="SUM34744.1"/>
    <property type="molecule type" value="Genomic_DNA"/>
</dbReference>
<protein>
    <submittedName>
        <fullName evidence="1">Transcriptional regulator NirR</fullName>
    </submittedName>
</protein>
<reference evidence="1 2" key="1">
    <citation type="submission" date="2018-06" db="EMBL/GenBank/DDBJ databases">
        <authorList>
            <consortium name="Pathogen Informatics"/>
            <person name="Doyle S."/>
        </authorList>
    </citation>
    <scope>NUCLEOTIDE SEQUENCE [LARGE SCALE GENOMIC DNA]</scope>
    <source>
        <strain evidence="1 2">NCTC12195</strain>
    </source>
</reference>
<evidence type="ECO:0000313" key="1">
    <source>
        <dbReference type="EMBL" id="SUM34744.1"/>
    </source>
</evidence>
<sequence>MPLFLRDGYLVQRTKQNIRQQAFAEYVTFASAINFVPDLAKVIKDRINELEVLANVCYAS</sequence>
<evidence type="ECO:0000313" key="2">
    <source>
        <dbReference type="Proteomes" id="UP000255277"/>
    </source>
</evidence>
<accession>A0A380FNJ7</accession>
<proteinExistence type="predicted"/>
<dbReference type="AlphaFoldDB" id="A0A380FNJ7"/>
<name>A0A380FNJ7_STAGA</name>
<organism evidence="1 2">
    <name type="scientific">Staphylococcus gallinarum</name>
    <dbReference type="NCBI Taxonomy" id="1293"/>
    <lineage>
        <taxon>Bacteria</taxon>
        <taxon>Bacillati</taxon>
        <taxon>Bacillota</taxon>
        <taxon>Bacilli</taxon>
        <taxon>Bacillales</taxon>
        <taxon>Staphylococcaceae</taxon>
        <taxon>Staphylococcus</taxon>
    </lineage>
</organism>